<evidence type="ECO:0000256" key="5">
    <source>
        <dbReference type="ARBA" id="ARBA00022989"/>
    </source>
</evidence>
<evidence type="ECO:0000256" key="4">
    <source>
        <dbReference type="ARBA" id="ARBA00022692"/>
    </source>
</evidence>
<comment type="caution">
    <text evidence="10">The sequence shown here is derived from an EMBL/GenBank/DDBJ whole genome shotgun (WGS) entry which is preliminary data.</text>
</comment>
<evidence type="ECO:0000256" key="8">
    <source>
        <dbReference type="RuleBase" id="RU079119"/>
    </source>
</evidence>
<keyword evidence="5 8" id="KW-1133">Transmembrane helix</keyword>
<dbReference type="InterPro" id="IPR001594">
    <property type="entry name" value="Palmitoyltrfase_DHHC"/>
</dbReference>
<name>A0A9D4ZG77_ADICA</name>
<evidence type="ECO:0000313" key="10">
    <source>
        <dbReference type="EMBL" id="KAI5072010.1"/>
    </source>
</evidence>
<comment type="catalytic activity">
    <reaction evidence="8">
        <text>L-cysteinyl-[protein] + hexadecanoyl-CoA = S-hexadecanoyl-L-cysteinyl-[protein] + CoA</text>
        <dbReference type="Rhea" id="RHEA:36683"/>
        <dbReference type="Rhea" id="RHEA-COMP:10131"/>
        <dbReference type="Rhea" id="RHEA-COMP:11032"/>
        <dbReference type="ChEBI" id="CHEBI:29950"/>
        <dbReference type="ChEBI" id="CHEBI:57287"/>
        <dbReference type="ChEBI" id="CHEBI:57379"/>
        <dbReference type="ChEBI" id="CHEBI:74151"/>
        <dbReference type="EC" id="2.3.1.225"/>
    </reaction>
</comment>
<organism evidence="10 11">
    <name type="scientific">Adiantum capillus-veneris</name>
    <name type="common">Maidenhair fern</name>
    <dbReference type="NCBI Taxonomy" id="13818"/>
    <lineage>
        <taxon>Eukaryota</taxon>
        <taxon>Viridiplantae</taxon>
        <taxon>Streptophyta</taxon>
        <taxon>Embryophyta</taxon>
        <taxon>Tracheophyta</taxon>
        <taxon>Polypodiopsida</taxon>
        <taxon>Polypodiidae</taxon>
        <taxon>Polypodiales</taxon>
        <taxon>Pteridineae</taxon>
        <taxon>Pteridaceae</taxon>
        <taxon>Vittarioideae</taxon>
        <taxon>Adiantum</taxon>
    </lineage>
</organism>
<feature type="transmembrane region" description="Helical" evidence="8">
    <location>
        <begin position="35"/>
        <end position="56"/>
    </location>
</feature>
<keyword evidence="6 8" id="KW-0472">Membrane</keyword>
<dbReference type="PROSITE" id="PS50216">
    <property type="entry name" value="DHHC"/>
    <property type="match status" value="1"/>
</dbReference>
<proteinExistence type="inferred from homology"/>
<feature type="transmembrane region" description="Helical" evidence="8">
    <location>
        <begin position="165"/>
        <end position="188"/>
    </location>
</feature>
<keyword evidence="7 8" id="KW-0012">Acyltransferase</keyword>
<keyword evidence="3 8" id="KW-0808">Transferase</keyword>
<evidence type="ECO:0000256" key="2">
    <source>
        <dbReference type="ARBA" id="ARBA00008574"/>
    </source>
</evidence>
<feature type="transmembrane region" description="Helical" evidence="8">
    <location>
        <begin position="200"/>
        <end position="226"/>
    </location>
</feature>
<dbReference type="OrthoDB" id="331948at2759"/>
<comment type="domain">
    <text evidence="8">The DHHC domain is required for palmitoyltransferase activity.</text>
</comment>
<evidence type="ECO:0000259" key="9">
    <source>
        <dbReference type="Pfam" id="PF01529"/>
    </source>
</evidence>
<evidence type="ECO:0000313" key="11">
    <source>
        <dbReference type="Proteomes" id="UP000886520"/>
    </source>
</evidence>
<gene>
    <name evidence="10" type="ORF">GOP47_0012116</name>
</gene>
<evidence type="ECO:0000256" key="7">
    <source>
        <dbReference type="ARBA" id="ARBA00023315"/>
    </source>
</evidence>
<dbReference type="PANTHER" id="PTHR12246">
    <property type="entry name" value="PALMITOYLTRANSFERASE ZDHHC16"/>
    <property type="match status" value="1"/>
</dbReference>
<reference evidence="10" key="1">
    <citation type="submission" date="2021-01" db="EMBL/GenBank/DDBJ databases">
        <title>Adiantum capillus-veneris genome.</title>
        <authorList>
            <person name="Fang Y."/>
            <person name="Liao Q."/>
        </authorList>
    </citation>
    <scope>NUCLEOTIDE SEQUENCE</scope>
    <source>
        <strain evidence="10">H3</strain>
        <tissue evidence="10">Leaf</tissue>
    </source>
</reference>
<dbReference type="InterPro" id="IPR039859">
    <property type="entry name" value="PFA4/ZDH16/20/ERF2-like"/>
</dbReference>
<dbReference type="Pfam" id="PF01529">
    <property type="entry name" value="DHHC"/>
    <property type="match status" value="1"/>
</dbReference>
<evidence type="ECO:0000256" key="3">
    <source>
        <dbReference type="ARBA" id="ARBA00022679"/>
    </source>
</evidence>
<sequence>MAFSSYVRTLRYLWSSLTLKIRIFIDKSIQLAGPFYIFLAVTLISCIIYLFFTTILPSIHSVNSFKGISHVIISIWLIFNVFFNYIYCIKTDPGSPSDFTDVEHDSISSSNGQEASGVAMRWCKNCQKAKPPMTHHCHICKRCILKMDHHCPWMHNCIGFFNYRFFFLFLFYLWIGCAYTTYMASIPLQATDEDEDITQILFTFVLAIAVFFALTGLFWFHVYLVLSAQVYIKFRFSFAFFNQHIYQDLLKS</sequence>
<comment type="subcellular location">
    <subcellularLocation>
        <location evidence="1">Membrane</location>
        <topology evidence="1">Multi-pass membrane protein</topology>
    </subcellularLocation>
</comment>
<dbReference type="AlphaFoldDB" id="A0A9D4ZG77"/>
<feature type="transmembrane region" description="Helical" evidence="8">
    <location>
        <begin position="68"/>
        <end position="87"/>
    </location>
</feature>
<dbReference type="GO" id="GO:0019706">
    <property type="term" value="F:protein-cysteine S-palmitoyltransferase activity"/>
    <property type="evidence" value="ECO:0007669"/>
    <property type="project" value="UniProtKB-EC"/>
</dbReference>
<evidence type="ECO:0000256" key="6">
    <source>
        <dbReference type="ARBA" id="ARBA00023136"/>
    </source>
</evidence>
<comment type="similarity">
    <text evidence="2 8">Belongs to the DHHC palmitoyltransferase family.</text>
</comment>
<dbReference type="EMBL" id="JABFUD020000012">
    <property type="protein sequence ID" value="KAI5072010.1"/>
    <property type="molecule type" value="Genomic_DNA"/>
</dbReference>
<dbReference type="EC" id="2.3.1.225" evidence="8"/>
<feature type="domain" description="Palmitoyltransferase DHHC" evidence="9">
    <location>
        <begin position="121"/>
        <end position="228"/>
    </location>
</feature>
<dbReference type="Proteomes" id="UP000886520">
    <property type="component" value="Chromosome 12"/>
</dbReference>
<dbReference type="GO" id="GO:0016020">
    <property type="term" value="C:membrane"/>
    <property type="evidence" value="ECO:0007669"/>
    <property type="project" value="UniProtKB-SubCell"/>
</dbReference>
<accession>A0A9D4ZG77</accession>
<keyword evidence="11" id="KW-1185">Reference proteome</keyword>
<protein>
    <recommendedName>
        <fullName evidence="8">S-acyltransferase</fullName>
        <ecNumber evidence="8">2.3.1.225</ecNumber>
    </recommendedName>
    <alternativeName>
        <fullName evidence="8">Palmitoyltransferase</fullName>
    </alternativeName>
</protein>
<keyword evidence="4 8" id="KW-0812">Transmembrane</keyword>
<evidence type="ECO:0000256" key="1">
    <source>
        <dbReference type="ARBA" id="ARBA00004141"/>
    </source>
</evidence>